<dbReference type="InterPro" id="IPR051943">
    <property type="entry name" value="TRAFAC_Dynamin-like_GTPase"/>
</dbReference>
<dbReference type="InterPro" id="IPR045063">
    <property type="entry name" value="Dynamin_N"/>
</dbReference>
<comment type="caution">
    <text evidence="3">The sequence shown here is derived from an EMBL/GenBank/DDBJ whole genome shotgun (WGS) entry which is preliminary data.</text>
</comment>
<accession>A0ABS5YUN4</accession>
<name>A0ABS5YUN4_9ACTN</name>
<feature type="region of interest" description="Disordered" evidence="1">
    <location>
        <begin position="616"/>
        <end position="643"/>
    </location>
</feature>
<dbReference type="InterPro" id="IPR027417">
    <property type="entry name" value="P-loop_NTPase"/>
</dbReference>
<dbReference type="RefSeq" id="WP_215791421.1">
    <property type="nucleotide sequence ID" value="NZ_JAHKKG010000008.1"/>
</dbReference>
<keyword evidence="4" id="KW-1185">Reference proteome</keyword>
<protein>
    <submittedName>
        <fullName evidence="3">Dynamin family protein</fullName>
    </submittedName>
</protein>
<dbReference type="EMBL" id="JAHKKG010000008">
    <property type="protein sequence ID" value="MBU2667169.1"/>
    <property type="molecule type" value="Genomic_DNA"/>
</dbReference>
<proteinExistence type="predicted"/>
<dbReference type="Pfam" id="PF00350">
    <property type="entry name" value="Dynamin_N"/>
    <property type="match status" value="1"/>
</dbReference>
<evidence type="ECO:0000313" key="3">
    <source>
        <dbReference type="EMBL" id="MBU2667169.1"/>
    </source>
</evidence>
<evidence type="ECO:0000313" key="4">
    <source>
        <dbReference type="Proteomes" id="UP001519654"/>
    </source>
</evidence>
<dbReference type="Gene3D" id="3.40.50.300">
    <property type="entry name" value="P-loop containing nucleotide triphosphate hydrolases"/>
    <property type="match status" value="1"/>
</dbReference>
<evidence type="ECO:0000256" key="1">
    <source>
        <dbReference type="SAM" id="MobiDB-lite"/>
    </source>
</evidence>
<dbReference type="PANTHER" id="PTHR43681">
    <property type="entry name" value="TRANSMEMBRANE GTPASE FZO"/>
    <property type="match status" value="1"/>
</dbReference>
<evidence type="ECO:0000259" key="2">
    <source>
        <dbReference type="Pfam" id="PF00350"/>
    </source>
</evidence>
<dbReference type="Proteomes" id="UP001519654">
    <property type="component" value="Unassembled WGS sequence"/>
</dbReference>
<feature type="domain" description="Dynamin N-terminal" evidence="2">
    <location>
        <begin position="46"/>
        <end position="216"/>
    </location>
</feature>
<gene>
    <name evidence="3" type="ORF">KOI35_27040</name>
</gene>
<reference evidence="3 4" key="1">
    <citation type="submission" date="2021-06" db="EMBL/GenBank/DDBJ databases">
        <title>Actinoplanes lichenicola sp. nov., and Actinoplanes ovalisporus sp. nov., isolated from lichen in Thailand.</title>
        <authorList>
            <person name="Saeng-In P."/>
            <person name="Kanchanasin P."/>
            <person name="Yuki M."/>
            <person name="Kudo T."/>
            <person name="Ohkuma M."/>
            <person name="Phongsopitanun W."/>
            <person name="Tanasupawat S."/>
        </authorList>
    </citation>
    <scope>NUCLEOTIDE SEQUENCE [LARGE SCALE GENOMIC DNA]</scope>
    <source>
        <strain evidence="3 4">NBRC 110975</strain>
    </source>
</reference>
<dbReference type="SUPFAM" id="SSF52540">
    <property type="entry name" value="P-loop containing nucleoside triphosphate hydrolases"/>
    <property type="match status" value="1"/>
</dbReference>
<sequence length="643" mass="68691">MSDFDALRADLLTLISQLSDAAGDAPETRERLGRAAGRLRDGRLTVLVCGEFKRGKSSLINALLGETEPLMPVDTVYTTNAIITASYGERLHIVAHLDTGGDGDGLTRRELTRSELVRFAAETENAGNKQRTRLVEITLPNPRLASGLTFVDTPGVGGALEAHTATTMGYLTQADAVLFVGDTTQIFQHSELTFLRTALDAAEAAGDADAVVFVLTHRDLGSDHAEAYANNRAKLAALTGVPAEDLPLVVVSSTAYQNYLLDGDPEDLEMSNFPALESVLWGALARRRIRSLLGGGAGEAADAAAALLRPVVTEIDALTAGTAARLQQIRDDIQRSHRRIEELKHSSGWRNDLARELDHVGARLLDRARDELSDVWHRVDTDYLYDERLLADPQRLVGKIGEDGSAVVGVINRRLQRDVSSALESFGERHGFGIGTQRVRGINSPAFDDVRVTGRLGADEKPGGGMTVMRDGAFGMGAGAMIGGSIFGPPGALIGAGIGLLAGLWRGKKVVQHQDWQAVRASLRTELSSVKDKQKSQVLRGIKAMMADVKERALADLESRLRQESESVTAGIAALERAATTTREDADRRLAELGARRAPLDRAVADAAALTKRVVDLASGGGPVPSTGGSSREPADDGSWADE</sequence>
<organism evidence="3 4">
    <name type="scientific">Paractinoplanes bogorensis</name>
    <dbReference type="NCBI Taxonomy" id="1610840"/>
    <lineage>
        <taxon>Bacteria</taxon>
        <taxon>Bacillati</taxon>
        <taxon>Actinomycetota</taxon>
        <taxon>Actinomycetes</taxon>
        <taxon>Micromonosporales</taxon>
        <taxon>Micromonosporaceae</taxon>
        <taxon>Paractinoplanes</taxon>
    </lineage>
</organism>
<dbReference type="PANTHER" id="PTHR43681:SF1">
    <property type="entry name" value="SARCALUMENIN"/>
    <property type="match status" value="1"/>
</dbReference>